<dbReference type="EMBL" id="JAODUP010000114">
    <property type="protein sequence ID" value="KAK2161593.1"/>
    <property type="molecule type" value="Genomic_DNA"/>
</dbReference>
<evidence type="ECO:0000313" key="9">
    <source>
        <dbReference type="Proteomes" id="UP001208570"/>
    </source>
</evidence>
<dbReference type="Proteomes" id="UP001208570">
    <property type="component" value="Unassembled WGS sequence"/>
</dbReference>
<comment type="caution">
    <text evidence="8">The sequence shown here is derived from an EMBL/GenBank/DDBJ whole genome shotgun (WGS) entry which is preliminary data.</text>
</comment>
<gene>
    <name evidence="8" type="ORF">LSH36_114g04095</name>
</gene>
<keyword evidence="9" id="KW-1185">Reference proteome</keyword>
<evidence type="ECO:0000256" key="4">
    <source>
        <dbReference type="ARBA" id="ARBA00023002"/>
    </source>
</evidence>
<evidence type="ECO:0000256" key="6">
    <source>
        <dbReference type="ARBA" id="ARBA00047696"/>
    </source>
</evidence>
<reference evidence="8" key="1">
    <citation type="journal article" date="2023" name="Mol. Biol. Evol.">
        <title>Third-Generation Sequencing Reveals the Adaptive Role of the Epigenome in Three Deep-Sea Polychaetes.</title>
        <authorList>
            <person name="Perez M."/>
            <person name="Aroh O."/>
            <person name="Sun Y."/>
            <person name="Lan Y."/>
            <person name="Juniper S.K."/>
            <person name="Young C.R."/>
            <person name="Angers B."/>
            <person name="Qian P.Y."/>
        </authorList>
    </citation>
    <scope>NUCLEOTIDE SEQUENCE</scope>
    <source>
        <strain evidence="8">P08H-3</strain>
    </source>
</reference>
<keyword evidence="5" id="KW-0119">Carbohydrate metabolism</keyword>
<evidence type="ECO:0000256" key="3">
    <source>
        <dbReference type="ARBA" id="ARBA00022857"/>
    </source>
</evidence>
<comment type="pathway">
    <text evidence="1">Carbohydrate degradation; pentose phosphate pathway.</text>
</comment>
<organism evidence="8 9">
    <name type="scientific">Paralvinella palmiformis</name>
    <dbReference type="NCBI Taxonomy" id="53620"/>
    <lineage>
        <taxon>Eukaryota</taxon>
        <taxon>Metazoa</taxon>
        <taxon>Spiralia</taxon>
        <taxon>Lophotrochozoa</taxon>
        <taxon>Annelida</taxon>
        <taxon>Polychaeta</taxon>
        <taxon>Sedentaria</taxon>
        <taxon>Canalipalpata</taxon>
        <taxon>Terebellida</taxon>
        <taxon>Terebelliformia</taxon>
        <taxon>Alvinellidae</taxon>
        <taxon>Paralvinella</taxon>
    </lineage>
</organism>
<name>A0AAD9K023_9ANNE</name>
<dbReference type="GO" id="GO:0050661">
    <property type="term" value="F:NADP binding"/>
    <property type="evidence" value="ECO:0007669"/>
    <property type="project" value="InterPro"/>
</dbReference>
<dbReference type="InterPro" id="IPR001282">
    <property type="entry name" value="G6P_DH"/>
</dbReference>
<evidence type="ECO:0000256" key="2">
    <source>
        <dbReference type="ARBA" id="ARBA00013019"/>
    </source>
</evidence>
<dbReference type="PANTHER" id="PTHR23429:SF0">
    <property type="entry name" value="GLUCOSE-6-PHOSPHATE 1-DEHYDROGENASE"/>
    <property type="match status" value="1"/>
</dbReference>
<evidence type="ECO:0000313" key="8">
    <source>
        <dbReference type="EMBL" id="KAK2161593.1"/>
    </source>
</evidence>
<dbReference type="GO" id="GO:0004345">
    <property type="term" value="F:glucose-6-phosphate dehydrogenase activity"/>
    <property type="evidence" value="ECO:0007669"/>
    <property type="project" value="UniProtKB-EC"/>
</dbReference>
<evidence type="ECO:0000256" key="1">
    <source>
        <dbReference type="ARBA" id="ARBA00004959"/>
    </source>
</evidence>
<evidence type="ECO:0000259" key="7">
    <source>
        <dbReference type="Pfam" id="PF02781"/>
    </source>
</evidence>
<accession>A0AAD9K023</accession>
<keyword evidence="3" id="KW-0521">NADP</keyword>
<dbReference type="EC" id="1.1.1.49" evidence="2"/>
<feature type="domain" description="Glucose-6-phosphate dehydrogenase C-terminal" evidence="7">
    <location>
        <begin position="2"/>
        <end position="188"/>
    </location>
</feature>
<protein>
    <recommendedName>
        <fullName evidence="2">glucose-6-phosphate dehydrogenase (NADP(+))</fullName>
        <ecNumber evidence="2">1.1.1.49</ecNumber>
    </recommendedName>
</protein>
<dbReference type="GO" id="GO:0005829">
    <property type="term" value="C:cytosol"/>
    <property type="evidence" value="ECO:0007669"/>
    <property type="project" value="TreeGrafter"/>
</dbReference>
<keyword evidence="4" id="KW-0560">Oxidoreductase</keyword>
<dbReference type="Gene3D" id="3.30.360.10">
    <property type="entry name" value="Dihydrodipicolinate Reductase, domain 2"/>
    <property type="match status" value="1"/>
</dbReference>
<dbReference type="GO" id="GO:0006006">
    <property type="term" value="P:glucose metabolic process"/>
    <property type="evidence" value="ECO:0007669"/>
    <property type="project" value="InterPro"/>
</dbReference>
<dbReference type="AlphaFoldDB" id="A0AAD9K023"/>
<dbReference type="Pfam" id="PF02781">
    <property type="entry name" value="G6PD_C"/>
    <property type="match status" value="1"/>
</dbReference>
<sequence>MENVVIGQYIGNPDGEGEAKLGYLDDETVPKDSTTPTYALAVLFINNERWDGVPFILRCGKALNERKAEVRIQFRDVPGDIFRLGQIQRNELVIRVQPGEAVYMKMMTKRPGMTFDCEESELDLSYSMRYKGVKMPDAYERLLLDVFVGSQIHFVRSDELAEAWRIFTPILHHIESSKPDLIKYKYGRSVRLFLAVGQRKLMNLLTQSASNTLVPICGPQPNHQGFRGPPEADDLSNKFNFKYTGTYKWLEPQPDP</sequence>
<dbReference type="InterPro" id="IPR022675">
    <property type="entry name" value="G6P_DH_C"/>
</dbReference>
<proteinExistence type="predicted"/>
<comment type="catalytic activity">
    <reaction evidence="6">
        <text>D-glucose 6-phosphate + NADP(+) = 6-phospho-D-glucono-1,5-lactone + NADPH + H(+)</text>
        <dbReference type="Rhea" id="RHEA:15841"/>
        <dbReference type="ChEBI" id="CHEBI:15378"/>
        <dbReference type="ChEBI" id="CHEBI:57783"/>
        <dbReference type="ChEBI" id="CHEBI:57955"/>
        <dbReference type="ChEBI" id="CHEBI:58349"/>
        <dbReference type="ChEBI" id="CHEBI:61548"/>
        <dbReference type="EC" id="1.1.1.49"/>
    </reaction>
    <physiologicalReaction direction="left-to-right" evidence="6">
        <dbReference type="Rhea" id="RHEA:15842"/>
    </physiologicalReaction>
</comment>
<dbReference type="PANTHER" id="PTHR23429">
    <property type="entry name" value="GLUCOSE-6-PHOSPHATE 1-DEHYDROGENASE G6PD"/>
    <property type="match status" value="1"/>
</dbReference>
<evidence type="ECO:0000256" key="5">
    <source>
        <dbReference type="ARBA" id="ARBA00023277"/>
    </source>
</evidence>
<dbReference type="GO" id="GO:0009051">
    <property type="term" value="P:pentose-phosphate shunt, oxidative branch"/>
    <property type="evidence" value="ECO:0007669"/>
    <property type="project" value="TreeGrafter"/>
</dbReference>
<dbReference type="SUPFAM" id="SSF55347">
    <property type="entry name" value="Glyceraldehyde-3-phosphate dehydrogenase-like, C-terminal domain"/>
    <property type="match status" value="1"/>
</dbReference>